<gene>
    <name evidence="2" type="ORF">FOMPIDRAFT_1060209</name>
</gene>
<evidence type="ECO:0000313" key="2">
    <source>
        <dbReference type="EMBL" id="EPT00639.1"/>
    </source>
</evidence>
<dbReference type="Proteomes" id="UP000015241">
    <property type="component" value="Unassembled WGS sequence"/>
</dbReference>
<sequence>MSTVPTPRIWVLGWLADREYFIELGRQLNLCKGPQAEDTIELEAAAIHHVIVKTWWPNLMQCVVGGSDELVFAVYVDCKRRSYPPQAIPRSELLPRKYCERLEAWMPLDEAPQWFTCEDGSYTPWRHARHEPSVQGVWLDISRYQPHPGADYDVVEHVEEEDDSEEYYEEDSGSEIMDVGEDGQEYLDDADYVEGDYVEEGDYVGEEYIAEDGELVYAEGKATLVEDDDSVTVRGDSDMEDADKFNIMDSEHDDDPDAADGTISPADVSEDVSASLSSALDAVAL</sequence>
<dbReference type="OrthoDB" id="2801531at2759"/>
<accession>S8EBI0</accession>
<protein>
    <submittedName>
        <fullName evidence="2">Uncharacterized protein</fullName>
    </submittedName>
</protein>
<dbReference type="InParanoid" id="S8EBI0"/>
<keyword evidence="3" id="KW-1185">Reference proteome</keyword>
<evidence type="ECO:0000313" key="3">
    <source>
        <dbReference type="Proteomes" id="UP000015241"/>
    </source>
</evidence>
<dbReference type="EMBL" id="KE504147">
    <property type="protein sequence ID" value="EPT00639.1"/>
    <property type="molecule type" value="Genomic_DNA"/>
</dbReference>
<dbReference type="AlphaFoldDB" id="S8EBI0"/>
<evidence type="ECO:0000256" key="1">
    <source>
        <dbReference type="SAM" id="MobiDB-lite"/>
    </source>
</evidence>
<feature type="region of interest" description="Disordered" evidence="1">
    <location>
        <begin position="232"/>
        <end position="270"/>
    </location>
</feature>
<dbReference type="HOGENOM" id="CLU_976709_0_0_1"/>
<organism evidence="2 3">
    <name type="scientific">Fomitopsis schrenkii</name>
    <name type="common">Brown rot fungus</name>
    <dbReference type="NCBI Taxonomy" id="2126942"/>
    <lineage>
        <taxon>Eukaryota</taxon>
        <taxon>Fungi</taxon>
        <taxon>Dikarya</taxon>
        <taxon>Basidiomycota</taxon>
        <taxon>Agaricomycotina</taxon>
        <taxon>Agaricomycetes</taxon>
        <taxon>Polyporales</taxon>
        <taxon>Fomitopsis</taxon>
    </lineage>
</organism>
<proteinExistence type="predicted"/>
<reference evidence="2 3" key="1">
    <citation type="journal article" date="2012" name="Science">
        <title>The Paleozoic origin of enzymatic lignin decomposition reconstructed from 31 fungal genomes.</title>
        <authorList>
            <person name="Floudas D."/>
            <person name="Binder M."/>
            <person name="Riley R."/>
            <person name="Barry K."/>
            <person name="Blanchette R.A."/>
            <person name="Henrissat B."/>
            <person name="Martinez A.T."/>
            <person name="Otillar R."/>
            <person name="Spatafora J.W."/>
            <person name="Yadav J.S."/>
            <person name="Aerts A."/>
            <person name="Benoit I."/>
            <person name="Boyd A."/>
            <person name="Carlson A."/>
            <person name="Copeland A."/>
            <person name="Coutinho P.M."/>
            <person name="de Vries R.P."/>
            <person name="Ferreira P."/>
            <person name="Findley K."/>
            <person name="Foster B."/>
            <person name="Gaskell J."/>
            <person name="Glotzer D."/>
            <person name="Gorecki P."/>
            <person name="Heitman J."/>
            <person name="Hesse C."/>
            <person name="Hori C."/>
            <person name="Igarashi K."/>
            <person name="Jurgens J.A."/>
            <person name="Kallen N."/>
            <person name="Kersten P."/>
            <person name="Kohler A."/>
            <person name="Kuees U."/>
            <person name="Kumar T.K.A."/>
            <person name="Kuo A."/>
            <person name="LaButti K."/>
            <person name="Larrondo L.F."/>
            <person name="Lindquist E."/>
            <person name="Ling A."/>
            <person name="Lombard V."/>
            <person name="Lucas S."/>
            <person name="Lundell T."/>
            <person name="Martin R."/>
            <person name="McLaughlin D.J."/>
            <person name="Morgenstern I."/>
            <person name="Morin E."/>
            <person name="Murat C."/>
            <person name="Nagy L.G."/>
            <person name="Nolan M."/>
            <person name="Ohm R.A."/>
            <person name="Patyshakuliyeva A."/>
            <person name="Rokas A."/>
            <person name="Ruiz-Duenas F.J."/>
            <person name="Sabat G."/>
            <person name="Salamov A."/>
            <person name="Samejima M."/>
            <person name="Schmutz J."/>
            <person name="Slot J.C."/>
            <person name="St John F."/>
            <person name="Stenlid J."/>
            <person name="Sun H."/>
            <person name="Sun S."/>
            <person name="Syed K."/>
            <person name="Tsang A."/>
            <person name="Wiebenga A."/>
            <person name="Young D."/>
            <person name="Pisabarro A."/>
            <person name="Eastwood D.C."/>
            <person name="Martin F."/>
            <person name="Cullen D."/>
            <person name="Grigoriev I.V."/>
            <person name="Hibbett D.S."/>
        </authorList>
    </citation>
    <scope>NUCLEOTIDE SEQUENCE</scope>
    <source>
        <strain evidence="3">FP-58527</strain>
    </source>
</reference>
<name>S8EBI0_FOMSC</name>